<feature type="domain" description="Aminoacyl-transfer RNA synthetases class-II family profile" evidence="14">
    <location>
        <begin position="127"/>
        <end position="342"/>
    </location>
</feature>
<comment type="similarity">
    <text evidence="2 13">Belongs to the class-II aminoacyl-tRNA synthetase family. Phe-tRNA synthetase alpha subunit type 1 subfamily.</text>
</comment>
<dbReference type="NCBIfam" id="TIGR00468">
    <property type="entry name" value="pheS"/>
    <property type="match status" value="1"/>
</dbReference>
<dbReference type="InterPro" id="IPR010978">
    <property type="entry name" value="tRNA-bd_arm"/>
</dbReference>
<keyword evidence="16" id="KW-1185">Reference proteome</keyword>
<dbReference type="InterPro" id="IPR045864">
    <property type="entry name" value="aa-tRNA-synth_II/BPL/LPL"/>
</dbReference>
<dbReference type="SUPFAM" id="SSF46589">
    <property type="entry name" value="tRNA-binding arm"/>
    <property type="match status" value="1"/>
</dbReference>
<reference evidence="15 16" key="1">
    <citation type="submission" date="2018-06" db="EMBL/GenBank/DDBJ databases">
        <authorList>
            <consortium name="Pathogen Informatics"/>
            <person name="Doyle S."/>
        </authorList>
    </citation>
    <scope>NUCLEOTIDE SEQUENCE [LARGE SCALE GENOMIC DNA]</scope>
    <source>
        <strain evidence="15 16">NCTC13337</strain>
    </source>
</reference>
<dbReference type="OrthoDB" id="9800719at2"/>
<dbReference type="GO" id="GO:0000287">
    <property type="term" value="F:magnesium ion binding"/>
    <property type="evidence" value="ECO:0007669"/>
    <property type="project" value="UniProtKB-UniRule"/>
</dbReference>
<dbReference type="PANTHER" id="PTHR11538">
    <property type="entry name" value="PHENYLALANYL-TRNA SYNTHETASE"/>
    <property type="match status" value="1"/>
</dbReference>
<dbReference type="GO" id="GO:0005737">
    <property type="term" value="C:cytoplasm"/>
    <property type="evidence" value="ECO:0007669"/>
    <property type="project" value="UniProtKB-SubCell"/>
</dbReference>
<dbReference type="EC" id="6.1.1.20" evidence="13"/>
<evidence type="ECO:0000256" key="7">
    <source>
        <dbReference type="ARBA" id="ARBA00022741"/>
    </source>
</evidence>
<dbReference type="GO" id="GO:0005524">
    <property type="term" value="F:ATP binding"/>
    <property type="evidence" value="ECO:0007669"/>
    <property type="project" value="UniProtKB-UniRule"/>
</dbReference>
<comment type="cofactor">
    <cofactor evidence="13">
        <name>Mg(2+)</name>
        <dbReference type="ChEBI" id="CHEBI:18420"/>
    </cofactor>
    <text evidence="13">Binds 2 magnesium ions per tetramer.</text>
</comment>
<evidence type="ECO:0000256" key="9">
    <source>
        <dbReference type="ARBA" id="ARBA00022842"/>
    </source>
</evidence>
<evidence type="ECO:0000256" key="8">
    <source>
        <dbReference type="ARBA" id="ARBA00022840"/>
    </source>
</evidence>
<dbReference type="InterPro" id="IPR002319">
    <property type="entry name" value="Phenylalanyl-tRNA_Synthase"/>
</dbReference>
<protein>
    <recommendedName>
        <fullName evidence="13">Phenylalanine--tRNA ligase alpha subunit</fullName>
        <ecNumber evidence="13">6.1.1.20</ecNumber>
    </recommendedName>
    <alternativeName>
        <fullName evidence="13">Phenylalanyl-tRNA synthetase alpha subunit</fullName>
        <shortName evidence="13">PheRS</shortName>
    </alternativeName>
</protein>
<dbReference type="CDD" id="cd00496">
    <property type="entry name" value="PheRS_alpha_core"/>
    <property type="match status" value="1"/>
</dbReference>
<dbReference type="Proteomes" id="UP000254601">
    <property type="component" value="Unassembled WGS sequence"/>
</dbReference>
<dbReference type="AlphaFoldDB" id="A0A380MUW8"/>
<evidence type="ECO:0000256" key="6">
    <source>
        <dbReference type="ARBA" id="ARBA00022723"/>
    </source>
</evidence>
<comment type="catalytic activity">
    <reaction evidence="12 13">
        <text>tRNA(Phe) + L-phenylalanine + ATP = L-phenylalanyl-tRNA(Phe) + AMP + diphosphate + H(+)</text>
        <dbReference type="Rhea" id="RHEA:19413"/>
        <dbReference type="Rhea" id="RHEA-COMP:9668"/>
        <dbReference type="Rhea" id="RHEA-COMP:9699"/>
        <dbReference type="ChEBI" id="CHEBI:15378"/>
        <dbReference type="ChEBI" id="CHEBI:30616"/>
        <dbReference type="ChEBI" id="CHEBI:33019"/>
        <dbReference type="ChEBI" id="CHEBI:58095"/>
        <dbReference type="ChEBI" id="CHEBI:78442"/>
        <dbReference type="ChEBI" id="CHEBI:78531"/>
        <dbReference type="ChEBI" id="CHEBI:456215"/>
        <dbReference type="EC" id="6.1.1.20"/>
    </reaction>
</comment>
<comment type="subunit">
    <text evidence="3 13">Tetramer of two alpha and two beta subunits.</text>
</comment>
<evidence type="ECO:0000256" key="3">
    <source>
        <dbReference type="ARBA" id="ARBA00011209"/>
    </source>
</evidence>
<keyword evidence="5 13" id="KW-0436">Ligase</keyword>
<keyword evidence="9 13" id="KW-0460">Magnesium</keyword>
<keyword evidence="10 13" id="KW-0648">Protein biosynthesis</keyword>
<sequence>MRIPVSDIESLKTQLDTVLHEALATLSNANDTASLETVKNTYLSKKGVFAQHMQALGKADPTLRPQLGKIINEAKACFQQALAEKKEAIQSAELAEKLAAQKIDITLPGRKRFSGSLHPITLTRRRIENWFKQLGFVVRTGPEIEDDFHNFTALNIPAHHPARAMQDTFYFPDGTVLRTQTSNVQIHSLEKEKLPLRMIAPGRVYRSDSDMTHSPMFHQCEGLVVDEHSTFADLKGLLIHFLRDFFERDDLQVRFRPSFFPFTEPSAEVDIAFFEGEGKDANWLEVLGCGVIHPNVLKNVNIDAEKYQGYAFGMGIERLAMLRYGVRDLRQFFENDVRFLRQFQNEF</sequence>
<keyword evidence="6 13" id="KW-0479">Metal-binding</keyword>
<evidence type="ECO:0000313" key="16">
    <source>
        <dbReference type="Proteomes" id="UP000254601"/>
    </source>
</evidence>
<dbReference type="InterPro" id="IPR022911">
    <property type="entry name" value="Phe_tRNA_ligase_alpha1_bac"/>
</dbReference>
<dbReference type="HAMAP" id="MF_00281">
    <property type="entry name" value="Phe_tRNA_synth_alpha1"/>
    <property type="match status" value="1"/>
</dbReference>
<evidence type="ECO:0000256" key="13">
    <source>
        <dbReference type="HAMAP-Rule" id="MF_00281"/>
    </source>
</evidence>
<dbReference type="GO" id="GO:0006432">
    <property type="term" value="P:phenylalanyl-tRNA aminoacylation"/>
    <property type="evidence" value="ECO:0007669"/>
    <property type="project" value="UniProtKB-UniRule"/>
</dbReference>
<dbReference type="GO" id="GO:0004826">
    <property type="term" value="F:phenylalanine-tRNA ligase activity"/>
    <property type="evidence" value="ECO:0007669"/>
    <property type="project" value="UniProtKB-UniRule"/>
</dbReference>
<evidence type="ECO:0000256" key="1">
    <source>
        <dbReference type="ARBA" id="ARBA00004496"/>
    </source>
</evidence>
<dbReference type="InterPro" id="IPR004188">
    <property type="entry name" value="Phe-tRNA_ligase_II_N"/>
</dbReference>
<accession>A0A380MUW8</accession>
<keyword evidence="8 13" id="KW-0067">ATP-binding</keyword>
<evidence type="ECO:0000256" key="4">
    <source>
        <dbReference type="ARBA" id="ARBA00022490"/>
    </source>
</evidence>
<dbReference type="PANTHER" id="PTHR11538:SF41">
    <property type="entry name" value="PHENYLALANINE--TRNA LIGASE, MITOCHONDRIAL"/>
    <property type="match status" value="1"/>
</dbReference>
<evidence type="ECO:0000256" key="10">
    <source>
        <dbReference type="ARBA" id="ARBA00022917"/>
    </source>
</evidence>
<evidence type="ECO:0000256" key="5">
    <source>
        <dbReference type="ARBA" id="ARBA00022598"/>
    </source>
</evidence>
<dbReference type="InterPro" id="IPR006195">
    <property type="entry name" value="aa-tRNA-synth_II"/>
</dbReference>
<dbReference type="EMBL" id="UHIC01000001">
    <property type="protein sequence ID" value="SUO96389.1"/>
    <property type="molecule type" value="Genomic_DNA"/>
</dbReference>
<comment type="subcellular location">
    <subcellularLocation>
        <location evidence="1 13">Cytoplasm</location>
    </subcellularLocation>
</comment>
<dbReference type="PROSITE" id="PS50862">
    <property type="entry name" value="AA_TRNA_LIGASE_II"/>
    <property type="match status" value="1"/>
</dbReference>
<evidence type="ECO:0000256" key="12">
    <source>
        <dbReference type="ARBA" id="ARBA00049255"/>
    </source>
</evidence>
<dbReference type="SUPFAM" id="SSF55681">
    <property type="entry name" value="Class II aaRS and biotin synthetases"/>
    <property type="match status" value="1"/>
</dbReference>
<evidence type="ECO:0000313" key="15">
    <source>
        <dbReference type="EMBL" id="SUO96389.1"/>
    </source>
</evidence>
<dbReference type="Pfam" id="PF01409">
    <property type="entry name" value="tRNA-synt_2d"/>
    <property type="match status" value="1"/>
</dbReference>
<name>A0A380MUW8_9GAMM</name>
<keyword evidence="7 13" id="KW-0547">Nucleotide-binding</keyword>
<dbReference type="GO" id="GO:0000049">
    <property type="term" value="F:tRNA binding"/>
    <property type="evidence" value="ECO:0007669"/>
    <property type="project" value="InterPro"/>
</dbReference>
<dbReference type="Gene3D" id="3.30.930.10">
    <property type="entry name" value="Bira Bifunctional Protein, Domain 2"/>
    <property type="match status" value="1"/>
</dbReference>
<dbReference type="InterPro" id="IPR004529">
    <property type="entry name" value="Phe-tRNA-synth_IIc_asu"/>
</dbReference>
<dbReference type="FunFam" id="3.30.930.10:FF:000003">
    <property type="entry name" value="Phenylalanine--tRNA ligase alpha subunit"/>
    <property type="match status" value="1"/>
</dbReference>
<evidence type="ECO:0000259" key="14">
    <source>
        <dbReference type="PROSITE" id="PS50862"/>
    </source>
</evidence>
<organism evidence="15 16">
    <name type="scientific">Suttonella ornithocola</name>
    <dbReference type="NCBI Taxonomy" id="279832"/>
    <lineage>
        <taxon>Bacteria</taxon>
        <taxon>Pseudomonadati</taxon>
        <taxon>Pseudomonadota</taxon>
        <taxon>Gammaproteobacteria</taxon>
        <taxon>Cardiobacteriales</taxon>
        <taxon>Cardiobacteriaceae</taxon>
        <taxon>Suttonella</taxon>
    </lineage>
</organism>
<evidence type="ECO:0000256" key="2">
    <source>
        <dbReference type="ARBA" id="ARBA00010207"/>
    </source>
</evidence>
<gene>
    <name evidence="13 15" type="primary">pheS</name>
    <name evidence="15" type="ORF">NCTC13337_01839</name>
</gene>
<evidence type="ECO:0000256" key="11">
    <source>
        <dbReference type="ARBA" id="ARBA00023146"/>
    </source>
</evidence>
<keyword evidence="4 13" id="KW-0963">Cytoplasm</keyword>
<feature type="binding site" evidence="13">
    <location>
        <position position="264"/>
    </location>
    <ligand>
        <name>Mg(2+)</name>
        <dbReference type="ChEBI" id="CHEBI:18420"/>
        <note>shared with beta subunit</note>
    </ligand>
</feature>
<proteinExistence type="inferred from homology"/>
<keyword evidence="11 13" id="KW-0030">Aminoacyl-tRNA synthetase</keyword>
<dbReference type="Pfam" id="PF02912">
    <property type="entry name" value="Phe_tRNA-synt_N"/>
    <property type="match status" value="1"/>
</dbReference>